<organism evidence="3 4">
    <name type="scientific">Filobasidium floriforme</name>
    <dbReference type="NCBI Taxonomy" id="5210"/>
    <lineage>
        <taxon>Eukaryota</taxon>
        <taxon>Fungi</taxon>
        <taxon>Dikarya</taxon>
        <taxon>Basidiomycota</taxon>
        <taxon>Agaricomycotina</taxon>
        <taxon>Tremellomycetes</taxon>
        <taxon>Filobasidiales</taxon>
        <taxon>Filobasidiaceae</taxon>
        <taxon>Filobasidium</taxon>
    </lineage>
</organism>
<evidence type="ECO:0000256" key="1">
    <source>
        <dbReference type="SAM" id="SignalP"/>
    </source>
</evidence>
<comment type="caution">
    <text evidence="3">The sequence shown here is derived from an EMBL/GenBank/DDBJ whole genome shotgun (WGS) entry which is preliminary data.</text>
</comment>
<sequence>MRFSLAIFALPLALAIPSPVTNSSGLVSRAENILYARTNLGSKAPGKKNNVVCGTIKVNKYKYICACYDLGEDTCYRADSDNEDNIVEDDGLISTVIRELEGESKLCYLPEHAKPDFKKGCCIYKCKKNFKDCGNKCVKKNKDCPTAGAGGDGGHSGHGGGYGGGYGYNHYDRRNLQCAAGLSACPVVNGNGFECLDVNKDVESCGGCLRSIGAGIQNVGEDCTSIPNAADVSCVAGQCQVQTCLPGFKLNSVGDCVFSEEAYFLQQKYRL</sequence>
<reference evidence="3" key="1">
    <citation type="submission" date="2020-04" db="EMBL/GenBank/DDBJ databases">
        <title>Analysis of mating type loci in Filobasidium floriforme.</title>
        <authorList>
            <person name="Nowrousian M."/>
        </authorList>
    </citation>
    <scope>NUCLEOTIDE SEQUENCE</scope>
    <source>
        <strain evidence="3">CBS 6242</strain>
    </source>
</reference>
<feature type="domain" description="Protein CPL1-like" evidence="2">
    <location>
        <begin position="193"/>
        <end position="255"/>
    </location>
</feature>
<dbReference type="AlphaFoldDB" id="A0A8K0JIA0"/>
<protein>
    <recommendedName>
        <fullName evidence="2">Protein CPL1-like domain-containing protein</fullName>
    </recommendedName>
</protein>
<dbReference type="PANTHER" id="PTHR35192">
    <property type="entry name" value="PROTEIN, PUTATIVE-RELATED"/>
    <property type="match status" value="1"/>
</dbReference>
<dbReference type="InterPro" id="IPR048661">
    <property type="entry name" value="CPL1-like"/>
</dbReference>
<proteinExistence type="predicted"/>
<gene>
    <name evidence="3" type="ORF">FFLO_04685</name>
</gene>
<dbReference type="EMBL" id="JABELV010000103">
    <property type="protein sequence ID" value="KAG7530957.1"/>
    <property type="molecule type" value="Genomic_DNA"/>
</dbReference>
<keyword evidence="4" id="KW-1185">Reference proteome</keyword>
<dbReference type="PANTHER" id="PTHR35192:SF2">
    <property type="entry name" value="APPLE DOMAIN-CONTAINING PROTEIN"/>
    <property type="match status" value="1"/>
</dbReference>
<feature type="signal peptide" evidence="1">
    <location>
        <begin position="1"/>
        <end position="15"/>
    </location>
</feature>
<dbReference type="Proteomes" id="UP000812966">
    <property type="component" value="Unassembled WGS sequence"/>
</dbReference>
<evidence type="ECO:0000313" key="3">
    <source>
        <dbReference type="EMBL" id="KAG7530957.1"/>
    </source>
</evidence>
<feature type="chain" id="PRO_5035480962" description="Protein CPL1-like domain-containing protein" evidence="1">
    <location>
        <begin position="16"/>
        <end position="271"/>
    </location>
</feature>
<evidence type="ECO:0000313" key="4">
    <source>
        <dbReference type="Proteomes" id="UP000812966"/>
    </source>
</evidence>
<evidence type="ECO:0000259" key="2">
    <source>
        <dbReference type="Pfam" id="PF21671"/>
    </source>
</evidence>
<name>A0A8K0JIA0_9TREE</name>
<keyword evidence="1" id="KW-0732">Signal</keyword>
<dbReference type="InterPro" id="IPR038955">
    <property type="entry name" value="PriA/CPL1_fungi"/>
</dbReference>
<accession>A0A8K0JIA0</accession>
<dbReference type="Pfam" id="PF21671">
    <property type="entry name" value="CPL1-like"/>
    <property type="match status" value="1"/>
</dbReference>